<comment type="caution">
    <text evidence="2">The sequence shown here is derived from an EMBL/GenBank/DDBJ whole genome shotgun (WGS) entry which is preliminary data.</text>
</comment>
<dbReference type="AlphaFoldDB" id="A0ABD6DRM4"/>
<protein>
    <submittedName>
        <fullName evidence="2">Uncharacterized protein</fullName>
    </submittedName>
</protein>
<keyword evidence="1" id="KW-0812">Transmembrane</keyword>
<gene>
    <name evidence="2" type="ORF">ACFSAS_04880</name>
</gene>
<dbReference type="RefSeq" id="WP_256307582.1">
    <property type="nucleotide sequence ID" value="NZ_JANHAW010000002.1"/>
</dbReference>
<name>A0ABD6DRM4_9EURY</name>
<proteinExistence type="predicted"/>
<organism evidence="2 3">
    <name type="scientific">Halobellus litoreus</name>
    <dbReference type="NCBI Taxonomy" id="755310"/>
    <lineage>
        <taxon>Archaea</taxon>
        <taxon>Methanobacteriati</taxon>
        <taxon>Methanobacteriota</taxon>
        <taxon>Stenosarchaea group</taxon>
        <taxon>Halobacteria</taxon>
        <taxon>Halobacteriales</taxon>
        <taxon>Haloferacaceae</taxon>
        <taxon>Halobellus</taxon>
    </lineage>
</organism>
<evidence type="ECO:0000256" key="1">
    <source>
        <dbReference type="SAM" id="Phobius"/>
    </source>
</evidence>
<reference evidence="2 3" key="1">
    <citation type="journal article" date="2019" name="Int. J. Syst. Evol. Microbiol.">
        <title>The Global Catalogue of Microorganisms (GCM) 10K type strain sequencing project: providing services to taxonomists for standard genome sequencing and annotation.</title>
        <authorList>
            <consortium name="The Broad Institute Genomics Platform"/>
            <consortium name="The Broad Institute Genome Sequencing Center for Infectious Disease"/>
            <person name="Wu L."/>
            <person name="Ma J."/>
        </authorList>
    </citation>
    <scope>NUCLEOTIDE SEQUENCE [LARGE SCALE GENOMIC DNA]</scope>
    <source>
        <strain evidence="2 3">CGMCC 1.10387</strain>
    </source>
</reference>
<accession>A0ABD6DRM4</accession>
<keyword evidence="3" id="KW-1185">Reference proteome</keyword>
<feature type="transmembrane region" description="Helical" evidence="1">
    <location>
        <begin position="12"/>
        <end position="35"/>
    </location>
</feature>
<keyword evidence="1" id="KW-1133">Transmembrane helix</keyword>
<dbReference type="InterPro" id="IPR058313">
    <property type="entry name" value="DUF8000"/>
</dbReference>
<dbReference type="EMBL" id="JBHUDP010000001">
    <property type="protein sequence ID" value="MFD1684942.1"/>
    <property type="molecule type" value="Genomic_DNA"/>
</dbReference>
<evidence type="ECO:0000313" key="2">
    <source>
        <dbReference type="EMBL" id="MFD1684942.1"/>
    </source>
</evidence>
<feature type="transmembrane region" description="Helical" evidence="1">
    <location>
        <begin position="41"/>
        <end position="59"/>
    </location>
</feature>
<dbReference type="Pfam" id="PF26007">
    <property type="entry name" value="DUF8000"/>
    <property type="match status" value="1"/>
</dbReference>
<evidence type="ECO:0000313" key="3">
    <source>
        <dbReference type="Proteomes" id="UP001597092"/>
    </source>
</evidence>
<sequence length="107" mass="11687">MSRSIEISGKSLVYLFYVVSTAALVSIVRFVALPLDGPGSVALAVLFVILVLTGIVGFWRRYADREGEHLGTADDITYDPIADPGQAAKHGWVEAIRRLPGERDDEE</sequence>
<dbReference type="Proteomes" id="UP001597092">
    <property type="component" value="Unassembled WGS sequence"/>
</dbReference>
<keyword evidence="1" id="KW-0472">Membrane</keyword>